<gene>
    <name evidence="1" type="ORF">VFH_IV027640</name>
</gene>
<proteinExistence type="predicted"/>
<dbReference type="AlphaFoldDB" id="A0AAV1ADM5"/>
<evidence type="ECO:0000313" key="2">
    <source>
        <dbReference type="Proteomes" id="UP001157006"/>
    </source>
</evidence>
<accession>A0AAV1ADM5</accession>
<protein>
    <submittedName>
        <fullName evidence="1">Uncharacterized protein</fullName>
    </submittedName>
</protein>
<evidence type="ECO:0000313" key="1">
    <source>
        <dbReference type="EMBL" id="CAI8607198.1"/>
    </source>
</evidence>
<dbReference type="Proteomes" id="UP001157006">
    <property type="component" value="Chromosome 4"/>
</dbReference>
<name>A0AAV1ADM5_VICFA</name>
<sequence>MATKPSLSTTTTTTTMPETLSFEIHPEVDPKHVSETLKFAMLMNIGALVPENCNTDGFFNSFLQNFIKVDQIQLGRISCTVIAKTPINVTSFPLFFSKKIISILRDLYERTNK</sequence>
<organism evidence="1 2">
    <name type="scientific">Vicia faba</name>
    <name type="common">Broad bean</name>
    <name type="synonym">Faba vulgaris</name>
    <dbReference type="NCBI Taxonomy" id="3906"/>
    <lineage>
        <taxon>Eukaryota</taxon>
        <taxon>Viridiplantae</taxon>
        <taxon>Streptophyta</taxon>
        <taxon>Embryophyta</taxon>
        <taxon>Tracheophyta</taxon>
        <taxon>Spermatophyta</taxon>
        <taxon>Magnoliopsida</taxon>
        <taxon>eudicotyledons</taxon>
        <taxon>Gunneridae</taxon>
        <taxon>Pentapetalae</taxon>
        <taxon>rosids</taxon>
        <taxon>fabids</taxon>
        <taxon>Fabales</taxon>
        <taxon>Fabaceae</taxon>
        <taxon>Papilionoideae</taxon>
        <taxon>50 kb inversion clade</taxon>
        <taxon>NPAAA clade</taxon>
        <taxon>Hologalegina</taxon>
        <taxon>IRL clade</taxon>
        <taxon>Fabeae</taxon>
        <taxon>Vicia</taxon>
    </lineage>
</organism>
<keyword evidence="2" id="KW-1185">Reference proteome</keyword>
<reference evidence="1 2" key="1">
    <citation type="submission" date="2023-01" db="EMBL/GenBank/DDBJ databases">
        <authorList>
            <person name="Kreplak J."/>
        </authorList>
    </citation>
    <scope>NUCLEOTIDE SEQUENCE [LARGE SCALE GENOMIC DNA]</scope>
</reference>
<dbReference type="EMBL" id="OX451739">
    <property type="protein sequence ID" value="CAI8607198.1"/>
    <property type="molecule type" value="Genomic_DNA"/>
</dbReference>